<organism evidence="2 3">
    <name type="scientific">Suipraeoptans intestinalis</name>
    <dbReference type="NCBI Taxonomy" id="2606628"/>
    <lineage>
        <taxon>Bacteria</taxon>
        <taxon>Bacillati</taxon>
        <taxon>Bacillota</taxon>
        <taxon>Clostridia</taxon>
        <taxon>Lachnospirales</taxon>
        <taxon>Lachnospiraceae</taxon>
        <taxon>Suipraeoptans</taxon>
    </lineage>
</organism>
<accession>A0A6N7UY69</accession>
<dbReference type="PROSITE" id="PS51257">
    <property type="entry name" value="PROKAR_LIPOPROTEIN"/>
    <property type="match status" value="1"/>
</dbReference>
<feature type="signal peptide" evidence="1">
    <location>
        <begin position="1"/>
        <end position="19"/>
    </location>
</feature>
<dbReference type="RefSeq" id="WP_154476193.1">
    <property type="nucleotide sequence ID" value="NZ_VULY01000018.1"/>
</dbReference>
<dbReference type="AlphaFoldDB" id="A0A6N7UY69"/>
<evidence type="ECO:0008006" key="4">
    <source>
        <dbReference type="Google" id="ProtNLM"/>
    </source>
</evidence>
<evidence type="ECO:0000313" key="2">
    <source>
        <dbReference type="EMBL" id="MSR93295.1"/>
    </source>
</evidence>
<comment type="caution">
    <text evidence="2">The sequence shown here is derived from an EMBL/GenBank/DDBJ whole genome shotgun (WGS) entry which is preliminary data.</text>
</comment>
<evidence type="ECO:0000313" key="3">
    <source>
        <dbReference type="Proteomes" id="UP000434409"/>
    </source>
</evidence>
<reference evidence="2 3" key="1">
    <citation type="submission" date="2019-08" db="EMBL/GenBank/DDBJ databases">
        <title>In-depth cultivation of the pig gut microbiome towards novel bacterial diversity and tailored functional studies.</title>
        <authorList>
            <person name="Wylensek D."/>
            <person name="Hitch T.C.A."/>
            <person name="Clavel T."/>
        </authorList>
    </citation>
    <scope>NUCLEOTIDE SEQUENCE [LARGE SCALE GENOMIC DNA]</scope>
    <source>
        <strain evidence="2 3">68-1-5</strain>
    </source>
</reference>
<dbReference type="Proteomes" id="UP000434409">
    <property type="component" value="Unassembled WGS sequence"/>
</dbReference>
<proteinExistence type="predicted"/>
<dbReference type="EMBL" id="VULY01000018">
    <property type="protein sequence ID" value="MSR93295.1"/>
    <property type="molecule type" value="Genomic_DNA"/>
</dbReference>
<evidence type="ECO:0000256" key="1">
    <source>
        <dbReference type="SAM" id="SignalP"/>
    </source>
</evidence>
<feature type="chain" id="PRO_5039247713" description="Lipoprotein" evidence="1">
    <location>
        <begin position="20"/>
        <end position="134"/>
    </location>
</feature>
<keyword evidence="3" id="KW-1185">Reference proteome</keyword>
<sequence length="134" mass="15067">MKRWMVFILAVAVMFGLSACGGDVSNVQTRNVASKMYTSDEIEDAINVIKREFGTSWSGCTLTEIYYAGDEYSSEHQDWADRNHADEVIVLLSSFDVDESGGDGSLNPNSTYDEWNWILVRSNGGKWKHVDHGY</sequence>
<keyword evidence="1" id="KW-0732">Signal</keyword>
<gene>
    <name evidence="2" type="ORF">FYJ34_03185</name>
</gene>
<protein>
    <recommendedName>
        <fullName evidence="4">Lipoprotein</fullName>
    </recommendedName>
</protein>
<name>A0A6N7UY69_9FIRM</name>